<gene>
    <name evidence="2" type="ORF">H9639_08145</name>
</gene>
<name>A0ABR8URS9_9MICC</name>
<protein>
    <recommendedName>
        <fullName evidence="1">Imm-5-like domain-containing protein</fullName>
    </recommendedName>
</protein>
<reference evidence="2 3" key="1">
    <citation type="submission" date="2020-08" db="EMBL/GenBank/DDBJ databases">
        <title>A Genomic Blueprint of the Chicken Gut Microbiome.</title>
        <authorList>
            <person name="Gilroy R."/>
            <person name="Ravi A."/>
            <person name="Getino M."/>
            <person name="Pursley I."/>
            <person name="Horton D.L."/>
            <person name="Alikhan N.-F."/>
            <person name="Baker D."/>
            <person name="Gharbi K."/>
            <person name="Hall N."/>
            <person name="Watson M."/>
            <person name="Adriaenssens E.M."/>
            <person name="Foster-Nyarko E."/>
            <person name="Jarju S."/>
            <person name="Secka A."/>
            <person name="Antonio M."/>
            <person name="Oren A."/>
            <person name="Chaudhuri R."/>
            <person name="La Ragione R.M."/>
            <person name="Hildebrand F."/>
            <person name="Pallen M.J."/>
        </authorList>
    </citation>
    <scope>NUCLEOTIDE SEQUENCE [LARGE SCALE GENOMIC DNA]</scope>
    <source>
        <strain evidence="2 3">Sa2CUA1</strain>
    </source>
</reference>
<dbReference type="Pfam" id="PF21805">
    <property type="entry name" value="Imm5_like"/>
    <property type="match status" value="1"/>
</dbReference>
<evidence type="ECO:0000313" key="3">
    <source>
        <dbReference type="Proteomes" id="UP000609874"/>
    </source>
</evidence>
<sequence length="186" mass="19265">MTSLQTLSDSDRRTIARWAVSCAERVLPLFDVDAESPAQEQVRDALVRARAYSRGEGTAAEEIGKRMVAVKAASAAKSPAGAAAARSVAQAAAVAHMGAHALGAAAYAVKAVALANPGKPELVEEEVHWQLEQLTADERAVLRRLPSLGADSSGPLGAGLLSNGILGATIREIQASITPEQHDLPG</sequence>
<comment type="caution">
    <text evidence="2">The sequence shown here is derived from an EMBL/GenBank/DDBJ whole genome shotgun (WGS) entry which is preliminary data.</text>
</comment>
<dbReference type="EMBL" id="JACSQD010000003">
    <property type="protein sequence ID" value="MBD7995264.1"/>
    <property type="molecule type" value="Genomic_DNA"/>
</dbReference>
<feature type="domain" description="Imm-5-like" evidence="1">
    <location>
        <begin position="6"/>
        <end position="136"/>
    </location>
</feature>
<dbReference type="InterPro" id="IPR048667">
    <property type="entry name" value="Imm5-like"/>
</dbReference>
<proteinExistence type="predicted"/>
<dbReference type="Proteomes" id="UP000609874">
    <property type="component" value="Unassembled WGS sequence"/>
</dbReference>
<dbReference type="RefSeq" id="WP_191807592.1">
    <property type="nucleotide sequence ID" value="NZ_JACSQD010000003.1"/>
</dbReference>
<accession>A0ABR8URS9</accession>
<keyword evidence="3" id="KW-1185">Reference proteome</keyword>
<organism evidence="2 3">
    <name type="scientific">Arthrobacter gallicola</name>
    <dbReference type="NCBI Taxonomy" id="2762225"/>
    <lineage>
        <taxon>Bacteria</taxon>
        <taxon>Bacillati</taxon>
        <taxon>Actinomycetota</taxon>
        <taxon>Actinomycetes</taxon>
        <taxon>Micrococcales</taxon>
        <taxon>Micrococcaceae</taxon>
        <taxon>Arthrobacter</taxon>
    </lineage>
</organism>
<evidence type="ECO:0000313" key="2">
    <source>
        <dbReference type="EMBL" id="MBD7995264.1"/>
    </source>
</evidence>
<evidence type="ECO:0000259" key="1">
    <source>
        <dbReference type="Pfam" id="PF21805"/>
    </source>
</evidence>